<dbReference type="KEGG" id="afs:AFR_32980"/>
<dbReference type="SUPFAM" id="SSF51905">
    <property type="entry name" value="FAD/NAD(P)-binding domain"/>
    <property type="match status" value="1"/>
</dbReference>
<dbReference type="PANTHER" id="PTHR46865:SF2">
    <property type="entry name" value="MONOOXYGENASE"/>
    <property type="match status" value="1"/>
</dbReference>
<dbReference type="InterPro" id="IPR051704">
    <property type="entry name" value="FAD_aromatic-hydroxylase"/>
</dbReference>
<gene>
    <name evidence="2" type="ORF">AFR_32980</name>
</gene>
<feature type="domain" description="FAD-binding" evidence="1">
    <location>
        <begin position="16"/>
        <end position="196"/>
    </location>
</feature>
<dbReference type="STRING" id="1246995.AFR_32980"/>
<reference evidence="2 3" key="1">
    <citation type="journal article" date="2014" name="J. Biotechnol.">
        <title>Complete genome sequence of the actinobacterium Actinoplanes friuliensis HAG 010964, producer of the lipopeptide antibiotic friulimycin.</title>
        <authorList>
            <person name="Ruckert C."/>
            <person name="Szczepanowski R."/>
            <person name="Albersmeier A."/>
            <person name="Goesmann A."/>
            <person name="Fischer N."/>
            <person name="Steinkamper A."/>
            <person name="Puhler A."/>
            <person name="Biener R."/>
            <person name="Schwartz D."/>
            <person name="Kalinowski J."/>
        </authorList>
    </citation>
    <scope>NUCLEOTIDE SEQUENCE [LARGE SCALE GENOMIC DNA]</scope>
    <source>
        <strain evidence="2 3">DSM 7358</strain>
    </source>
</reference>
<dbReference type="PATRIC" id="fig|1246995.3.peg.6674"/>
<sequence length="263" mass="27997">MDVTFASGPTERFDVVVGADGVHSGVRALAFGPERDFVRHLGAYGGYFTVPDPGDLDHWFLMHNATGGRVAGIRPGRDGTAVVSLTVTSPPARVGREELTARMAGAGWRVPELLTGLAGATDFFVDSISQVRVERWARGRIVLLGDAGWCGSPLAGQGTSLALVGAYVLAGELAARPDDPEAAFAAYQRELNDHVAAGVRMPPGGVRMFAPRSAAMIAARAWSMRMMTRAPLRSVLARRFGRADRLRLKGYVRSVSGPGIPRS</sequence>
<dbReference type="EMBL" id="CP006272">
    <property type="protein sequence ID" value="AGZ44854.1"/>
    <property type="molecule type" value="Genomic_DNA"/>
</dbReference>
<dbReference type="InterPro" id="IPR036188">
    <property type="entry name" value="FAD/NAD-bd_sf"/>
</dbReference>
<name>U5W6S7_9ACTN</name>
<dbReference type="InterPro" id="IPR002938">
    <property type="entry name" value="FAD-bd"/>
</dbReference>
<accession>U5W6S7</accession>
<evidence type="ECO:0000313" key="3">
    <source>
        <dbReference type="Proteomes" id="UP000017746"/>
    </source>
</evidence>
<proteinExistence type="predicted"/>
<keyword evidence="3" id="KW-1185">Reference proteome</keyword>
<dbReference type="HOGENOM" id="CLU_1056147_0_0_11"/>
<dbReference type="Proteomes" id="UP000017746">
    <property type="component" value="Chromosome"/>
</dbReference>
<dbReference type="eggNOG" id="COG0654">
    <property type="taxonomic scope" value="Bacteria"/>
</dbReference>
<dbReference type="Pfam" id="PF01494">
    <property type="entry name" value="FAD_binding_3"/>
    <property type="match status" value="1"/>
</dbReference>
<dbReference type="PRINTS" id="PR00420">
    <property type="entry name" value="RNGMNOXGNASE"/>
</dbReference>
<organism evidence="2 3">
    <name type="scientific">Actinoplanes friuliensis DSM 7358</name>
    <dbReference type="NCBI Taxonomy" id="1246995"/>
    <lineage>
        <taxon>Bacteria</taxon>
        <taxon>Bacillati</taxon>
        <taxon>Actinomycetota</taxon>
        <taxon>Actinomycetes</taxon>
        <taxon>Micromonosporales</taxon>
        <taxon>Micromonosporaceae</taxon>
        <taxon>Actinoplanes</taxon>
    </lineage>
</organism>
<dbReference type="GO" id="GO:0071949">
    <property type="term" value="F:FAD binding"/>
    <property type="evidence" value="ECO:0007669"/>
    <property type="project" value="InterPro"/>
</dbReference>
<protein>
    <recommendedName>
        <fullName evidence="1">FAD-binding domain-containing protein</fullName>
    </recommendedName>
</protein>
<dbReference type="Gene3D" id="3.50.50.60">
    <property type="entry name" value="FAD/NAD(P)-binding domain"/>
    <property type="match status" value="1"/>
</dbReference>
<evidence type="ECO:0000313" key="2">
    <source>
        <dbReference type="EMBL" id="AGZ44854.1"/>
    </source>
</evidence>
<dbReference type="PANTHER" id="PTHR46865">
    <property type="entry name" value="OXIDOREDUCTASE-RELATED"/>
    <property type="match status" value="1"/>
</dbReference>
<evidence type="ECO:0000259" key="1">
    <source>
        <dbReference type="Pfam" id="PF01494"/>
    </source>
</evidence>
<dbReference type="AlphaFoldDB" id="U5W6S7"/>